<name>B7ZZC2_MAIZE</name>
<reference evidence="1" key="1">
    <citation type="journal article" date="2009" name="PLoS Genet.">
        <title>Sequencing, mapping, and analysis of 27,455 maize full-length cDNAs.</title>
        <authorList>
            <person name="Soderlund C."/>
            <person name="Descour A."/>
            <person name="Kudrna D."/>
            <person name="Bomhoff M."/>
            <person name="Boyd L."/>
            <person name="Currie J."/>
            <person name="Angelova A."/>
            <person name="Collura K."/>
            <person name="Wissotski M."/>
            <person name="Ashley E."/>
            <person name="Morrow D."/>
            <person name="Fernandes J."/>
            <person name="Walbot V."/>
            <person name="Yu Y."/>
        </authorList>
    </citation>
    <scope>NUCLEOTIDE SEQUENCE</scope>
    <source>
        <strain evidence="1">B73</strain>
    </source>
</reference>
<accession>B7ZZC2</accession>
<dbReference type="EMBL" id="BT054664">
    <property type="protein sequence ID" value="ACL53271.1"/>
    <property type="molecule type" value="mRNA"/>
</dbReference>
<proteinExistence type="evidence at transcript level"/>
<protein>
    <submittedName>
        <fullName evidence="1">Uncharacterized protein</fullName>
    </submittedName>
</protein>
<sequence length="80" mass="9165">MIPSNHNVLIKTKQVGANASIKVRLELRQSHLQHVWYEEAEGICIFHVCTSSRFLTTSFASGYQQPVGPAHSSWPRRRIY</sequence>
<reference evidence="1" key="2">
    <citation type="submission" date="2012-06" db="EMBL/GenBank/DDBJ databases">
        <authorList>
            <person name="Yu Y."/>
            <person name="Currie J."/>
            <person name="Lomeli R."/>
            <person name="Angelova A."/>
            <person name="Collura K."/>
            <person name="Wissotski M."/>
            <person name="Campos D."/>
            <person name="Kudrna D."/>
            <person name="Golser W."/>
            <person name="Ashely E."/>
            <person name="Descour A."/>
            <person name="Fernandes J."/>
            <person name="Soderlund C."/>
            <person name="Walbot V."/>
        </authorList>
    </citation>
    <scope>NUCLEOTIDE SEQUENCE</scope>
    <source>
        <strain evidence="1">B73</strain>
    </source>
</reference>
<organism evidence="1">
    <name type="scientific">Zea mays</name>
    <name type="common">Maize</name>
    <dbReference type="NCBI Taxonomy" id="4577"/>
    <lineage>
        <taxon>Eukaryota</taxon>
        <taxon>Viridiplantae</taxon>
        <taxon>Streptophyta</taxon>
        <taxon>Embryophyta</taxon>
        <taxon>Tracheophyta</taxon>
        <taxon>Spermatophyta</taxon>
        <taxon>Magnoliopsida</taxon>
        <taxon>Liliopsida</taxon>
        <taxon>Poales</taxon>
        <taxon>Poaceae</taxon>
        <taxon>PACMAD clade</taxon>
        <taxon>Panicoideae</taxon>
        <taxon>Andropogonodae</taxon>
        <taxon>Andropogoneae</taxon>
        <taxon>Tripsacinae</taxon>
        <taxon>Zea</taxon>
    </lineage>
</organism>
<evidence type="ECO:0000313" key="1">
    <source>
        <dbReference type="EMBL" id="ACL53271.1"/>
    </source>
</evidence>
<dbReference type="AlphaFoldDB" id="B7ZZC2"/>